<feature type="domain" description="HTH tetR-type" evidence="5">
    <location>
        <begin position="10"/>
        <end position="70"/>
    </location>
</feature>
<evidence type="ECO:0000259" key="5">
    <source>
        <dbReference type="PROSITE" id="PS50977"/>
    </source>
</evidence>
<evidence type="ECO:0000256" key="2">
    <source>
        <dbReference type="ARBA" id="ARBA00023125"/>
    </source>
</evidence>
<gene>
    <name evidence="6" type="ORF">ACFYXQ_43310</name>
</gene>
<dbReference type="PROSITE" id="PS01081">
    <property type="entry name" value="HTH_TETR_1"/>
    <property type="match status" value="1"/>
</dbReference>
<dbReference type="SUPFAM" id="SSF48498">
    <property type="entry name" value="Tetracyclin repressor-like, C-terminal domain"/>
    <property type="match status" value="1"/>
</dbReference>
<dbReference type="PANTHER" id="PTHR30055">
    <property type="entry name" value="HTH-TYPE TRANSCRIPTIONAL REGULATOR RUTR"/>
    <property type="match status" value="1"/>
</dbReference>
<dbReference type="PANTHER" id="PTHR30055:SF234">
    <property type="entry name" value="HTH-TYPE TRANSCRIPTIONAL REGULATOR BETI"/>
    <property type="match status" value="1"/>
</dbReference>
<evidence type="ECO:0000313" key="7">
    <source>
        <dbReference type="Proteomes" id="UP001601992"/>
    </source>
</evidence>
<dbReference type="InterPro" id="IPR050109">
    <property type="entry name" value="HTH-type_TetR-like_transc_reg"/>
</dbReference>
<sequence length="185" mass="20194">MPRVSREHLDARRQQIVDAARTRFAEQGFAGTSMTDIITESGLSNGAIYRYFTSKDQIVIAVCEQASSAFPSALTPEAITTFLEHVRTLARETGHAKLTAQIMAEAALSPTLSTIVQDQLAALRNAVTNLLPQDDNHDPDQIAEAFVAICSGYNQQLAIRGDLDPAPFTNALLAILDRCRPEQHC</sequence>
<feature type="DNA-binding region" description="H-T-H motif" evidence="4">
    <location>
        <begin position="33"/>
        <end position="52"/>
    </location>
</feature>
<dbReference type="InterPro" id="IPR009057">
    <property type="entry name" value="Homeodomain-like_sf"/>
</dbReference>
<keyword evidence="1" id="KW-0805">Transcription regulation</keyword>
<evidence type="ECO:0000313" key="6">
    <source>
        <dbReference type="EMBL" id="MFF3574600.1"/>
    </source>
</evidence>
<dbReference type="InterPro" id="IPR001647">
    <property type="entry name" value="HTH_TetR"/>
</dbReference>
<dbReference type="PRINTS" id="PR00455">
    <property type="entry name" value="HTHTETR"/>
</dbReference>
<evidence type="ECO:0000256" key="4">
    <source>
        <dbReference type="PROSITE-ProRule" id="PRU00335"/>
    </source>
</evidence>
<accession>A0ABW6SE67</accession>
<keyword evidence="2 4" id="KW-0238">DNA-binding</keyword>
<keyword evidence="3" id="KW-0804">Transcription</keyword>
<dbReference type="Pfam" id="PF00440">
    <property type="entry name" value="TetR_N"/>
    <property type="match status" value="1"/>
</dbReference>
<dbReference type="SUPFAM" id="SSF46689">
    <property type="entry name" value="Homeodomain-like"/>
    <property type="match status" value="1"/>
</dbReference>
<proteinExistence type="predicted"/>
<dbReference type="Gene3D" id="1.10.357.10">
    <property type="entry name" value="Tetracycline Repressor, domain 2"/>
    <property type="match status" value="1"/>
</dbReference>
<dbReference type="EMBL" id="JBIAQY010000028">
    <property type="protein sequence ID" value="MFF3574600.1"/>
    <property type="molecule type" value="Genomic_DNA"/>
</dbReference>
<dbReference type="InterPro" id="IPR023772">
    <property type="entry name" value="DNA-bd_HTH_TetR-type_CS"/>
</dbReference>
<name>A0ABW6SE67_9NOCA</name>
<comment type="caution">
    <text evidence="6">The sequence shown here is derived from an EMBL/GenBank/DDBJ whole genome shotgun (WGS) entry which is preliminary data.</text>
</comment>
<reference evidence="6 7" key="1">
    <citation type="submission" date="2024-10" db="EMBL/GenBank/DDBJ databases">
        <title>The Natural Products Discovery Center: Release of the First 8490 Sequenced Strains for Exploring Actinobacteria Biosynthetic Diversity.</title>
        <authorList>
            <person name="Kalkreuter E."/>
            <person name="Kautsar S.A."/>
            <person name="Yang D."/>
            <person name="Bader C.D."/>
            <person name="Teijaro C.N."/>
            <person name="Fluegel L."/>
            <person name="Davis C.M."/>
            <person name="Simpson J.R."/>
            <person name="Lauterbach L."/>
            <person name="Steele A.D."/>
            <person name="Gui C."/>
            <person name="Meng S."/>
            <person name="Li G."/>
            <person name="Viehrig K."/>
            <person name="Ye F."/>
            <person name="Su P."/>
            <person name="Kiefer A.F."/>
            <person name="Nichols A."/>
            <person name="Cepeda A.J."/>
            <person name="Yan W."/>
            <person name="Fan B."/>
            <person name="Jiang Y."/>
            <person name="Adhikari A."/>
            <person name="Zheng C.-J."/>
            <person name="Schuster L."/>
            <person name="Cowan T.M."/>
            <person name="Smanski M.J."/>
            <person name="Chevrette M.G."/>
            <person name="De Carvalho L.P.S."/>
            <person name="Shen B."/>
        </authorList>
    </citation>
    <scope>NUCLEOTIDE SEQUENCE [LARGE SCALE GENOMIC DNA]</scope>
    <source>
        <strain evidence="6 7">NPDC002593</strain>
    </source>
</reference>
<evidence type="ECO:0000256" key="3">
    <source>
        <dbReference type="ARBA" id="ARBA00023163"/>
    </source>
</evidence>
<keyword evidence="7" id="KW-1185">Reference proteome</keyword>
<dbReference type="InterPro" id="IPR036271">
    <property type="entry name" value="Tet_transcr_reg_TetR-rel_C_sf"/>
</dbReference>
<evidence type="ECO:0000256" key="1">
    <source>
        <dbReference type="ARBA" id="ARBA00023015"/>
    </source>
</evidence>
<protein>
    <submittedName>
        <fullName evidence="6">TetR/AcrR family transcriptional regulator</fullName>
    </submittedName>
</protein>
<dbReference type="PROSITE" id="PS50977">
    <property type="entry name" value="HTH_TETR_2"/>
    <property type="match status" value="1"/>
</dbReference>
<organism evidence="6 7">
    <name type="scientific">Nocardia jiangxiensis</name>
    <dbReference type="NCBI Taxonomy" id="282685"/>
    <lineage>
        <taxon>Bacteria</taxon>
        <taxon>Bacillati</taxon>
        <taxon>Actinomycetota</taxon>
        <taxon>Actinomycetes</taxon>
        <taxon>Mycobacteriales</taxon>
        <taxon>Nocardiaceae</taxon>
        <taxon>Nocardia</taxon>
    </lineage>
</organism>
<dbReference type="Proteomes" id="UP001601992">
    <property type="component" value="Unassembled WGS sequence"/>
</dbReference>
<dbReference type="RefSeq" id="WP_040830764.1">
    <property type="nucleotide sequence ID" value="NZ_JBIAQY010000028.1"/>
</dbReference>